<keyword evidence="5" id="KW-1185">Reference proteome</keyword>
<dbReference type="Gene3D" id="3.40.190.10">
    <property type="entry name" value="Periplasmic binding protein-like II"/>
    <property type="match status" value="2"/>
</dbReference>
<sequence>MNIHTPNRRTLVRRGIAGATLGAVLLSVAACGTSGASTDQAQPKGDPALTKLVPSALAKKGTIVVGTQPDFEPANFTPVGESQIKGFNIDLMDAMAAKLGLKVDWQKVPFDQLLIGMQSHKFDATIAGMTDRKERQAQVDFIDYQVAGTVFMVQKGNPKKITSEVDGGCGIKIGDVKGSDAKRLVDMMAAACVKEGKAPTQLISFPSSSDKNLALVSGRVDAMFWPDMAVSVINRETDNKLESLPVNFEPKVYLGATFSKDDTQLRDAFFAALKAIHEDGTYAKILKKWDVEVIDLPTPGINLATS</sequence>
<dbReference type="PANTHER" id="PTHR35936">
    <property type="entry name" value="MEMBRANE-BOUND LYTIC MUREIN TRANSGLYCOSYLASE F"/>
    <property type="match status" value="1"/>
</dbReference>
<evidence type="ECO:0000259" key="3">
    <source>
        <dbReference type="SMART" id="SM00062"/>
    </source>
</evidence>
<dbReference type="Proteomes" id="UP001597229">
    <property type="component" value="Unassembled WGS sequence"/>
</dbReference>
<dbReference type="SUPFAM" id="SSF53850">
    <property type="entry name" value="Periplasmic binding protein-like II"/>
    <property type="match status" value="1"/>
</dbReference>
<dbReference type="Pfam" id="PF00497">
    <property type="entry name" value="SBP_bac_3"/>
    <property type="match status" value="1"/>
</dbReference>
<feature type="chain" id="PRO_5047108685" evidence="2">
    <location>
        <begin position="30"/>
        <end position="306"/>
    </location>
</feature>
<feature type="domain" description="Solute-binding protein family 3/N-terminal" evidence="3">
    <location>
        <begin position="62"/>
        <end position="293"/>
    </location>
</feature>
<dbReference type="SMART" id="SM00062">
    <property type="entry name" value="PBPb"/>
    <property type="match status" value="1"/>
</dbReference>
<dbReference type="EMBL" id="JBHTLX010000023">
    <property type="protein sequence ID" value="MFD1249921.1"/>
    <property type="molecule type" value="Genomic_DNA"/>
</dbReference>
<dbReference type="CDD" id="cd01004">
    <property type="entry name" value="PBP2_MidA_like"/>
    <property type="match status" value="1"/>
</dbReference>
<feature type="signal peptide" evidence="2">
    <location>
        <begin position="1"/>
        <end position="29"/>
    </location>
</feature>
<dbReference type="RefSeq" id="WP_367921100.1">
    <property type="nucleotide sequence ID" value="NZ_BAABAC010000040.1"/>
</dbReference>
<evidence type="ECO:0000313" key="5">
    <source>
        <dbReference type="Proteomes" id="UP001597229"/>
    </source>
</evidence>
<organism evidence="4 5">
    <name type="scientific">Nocardioides ginsengisoli</name>
    <dbReference type="NCBI Taxonomy" id="363868"/>
    <lineage>
        <taxon>Bacteria</taxon>
        <taxon>Bacillati</taxon>
        <taxon>Actinomycetota</taxon>
        <taxon>Actinomycetes</taxon>
        <taxon>Propionibacteriales</taxon>
        <taxon>Nocardioidaceae</taxon>
        <taxon>Nocardioides</taxon>
    </lineage>
</organism>
<dbReference type="PANTHER" id="PTHR35936:SF17">
    <property type="entry name" value="ARGININE-BINDING EXTRACELLULAR PROTEIN ARTP"/>
    <property type="match status" value="1"/>
</dbReference>
<accession>A0ABW3W3M7</accession>
<dbReference type="InterPro" id="IPR001638">
    <property type="entry name" value="Solute-binding_3/MltF_N"/>
</dbReference>
<keyword evidence="1 2" id="KW-0732">Signal</keyword>
<evidence type="ECO:0000256" key="2">
    <source>
        <dbReference type="SAM" id="SignalP"/>
    </source>
</evidence>
<gene>
    <name evidence="4" type="ORF">ACFQ3F_19145</name>
</gene>
<evidence type="ECO:0000256" key="1">
    <source>
        <dbReference type="ARBA" id="ARBA00022729"/>
    </source>
</evidence>
<comment type="caution">
    <text evidence="4">The sequence shown here is derived from an EMBL/GenBank/DDBJ whole genome shotgun (WGS) entry which is preliminary data.</text>
</comment>
<proteinExistence type="predicted"/>
<reference evidence="5" key="1">
    <citation type="journal article" date="2019" name="Int. J. Syst. Evol. Microbiol.">
        <title>The Global Catalogue of Microorganisms (GCM) 10K type strain sequencing project: providing services to taxonomists for standard genome sequencing and annotation.</title>
        <authorList>
            <consortium name="The Broad Institute Genomics Platform"/>
            <consortium name="The Broad Institute Genome Sequencing Center for Infectious Disease"/>
            <person name="Wu L."/>
            <person name="Ma J."/>
        </authorList>
    </citation>
    <scope>NUCLEOTIDE SEQUENCE [LARGE SCALE GENOMIC DNA]</scope>
    <source>
        <strain evidence="5">CCUG 52478</strain>
    </source>
</reference>
<evidence type="ECO:0000313" key="4">
    <source>
        <dbReference type="EMBL" id="MFD1249921.1"/>
    </source>
</evidence>
<protein>
    <submittedName>
        <fullName evidence="4">ABC transporter substrate-binding protein</fullName>
    </submittedName>
</protein>
<name>A0ABW3W3M7_9ACTN</name>